<name>A0AAJ5WV37_9BACT</name>
<sequence>MISWVVPGRRPSSDDKAYVTSQDVIDNYTNNGVKDWDKVLPNSGTIHLSVSNSTLNKFANTVAKESSGDKNESYALASAIVNTSEHREKLIQKTLETEGIHGYKDGGNNPNYKQNAEYSREASINALTGGVDFSYGAIRWDGFDLAAKGFGHIKAKTYGIELSEDNFKLFKDAWPDALIKSFSGGKFTSFSSDFSSGIHLATDGINKGRCLLLATGVHGRTVFWGINMSPALKLEKPIPIPFPFPHYIGYRNPNEGFNRWKSL</sequence>
<reference evidence="1" key="1">
    <citation type="submission" date="2023-03" db="EMBL/GenBank/DDBJ databases">
        <title>Andean soil-derived lignocellulolytic bacterial consortium as a source of novel taxa and putative plastic-active enzymes.</title>
        <authorList>
            <person name="Diaz-Garcia L."/>
            <person name="Chuvochina M."/>
            <person name="Feuerriegel G."/>
            <person name="Bunk B."/>
            <person name="Sproer C."/>
            <person name="Streit W.R."/>
            <person name="Rodriguez L.M."/>
            <person name="Overmann J."/>
            <person name="Jimenez D.J."/>
        </authorList>
    </citation>
    <scope>NUCLEOTIDE SEQUENCE</scope>
    <source>
        <strain evidence="1">MAG 7</strain>
    </source>
</reference>
<organism evidence="1 2">
    <name type="scientific">Candidatus Pseudobacter hemicellulosilyticus</name>
    <dbReference type="NCBI Taxonomy" id="3121375"/>
    <lineage>
        <taxon>Bacteria</taxon>
        <taxon>Pseudomonadati</taxon>
        <taxon>Bacteroidota</taxon>
        <taxon>Chitinophagia</taxon>
        <taxon>Chitinophagales</taxon>
        <taxon>Chitinophagaceae</taxon>
        <taxon>Pseudobacter</taxon>
    </lineage>
</organism>
<dbReference type="Proteomes" id="UP001220610">
    <property type="component" value="Chromosome"/>
</dbReference>
<dbReference type="AlphaFoldDB" id="A0AAJ5WV37"/>
<evidence type="ECO:0000313" key="1">
    <source>
        <dbReference type="EMBL" id="WEK37959.1"/>
    </source>
</evidence>
<protein>
    <submittedName>
        <fullName evidence="1">Uncharacterized protein</fullName>
    </submittedName>
</protein>
<dbReference type="EMBL" id="CP119311">
    <property type="protein sequence ID" value="WEK37959.1"/>
    <property type="molecule type" value="Genomic_DNA"/>
</dbReference>
<gene>
    <name evidence="1" type="ORF">P0Y53_10655</name>
</gene>
<evidence type="ECO:0000313" key="2">
    <source>
        <dbReference type="Proteomes" id="UP001220610"/>
    </source>
</evidence>
<accession>A0AAJ5WV37</accession>
<proteinExistence type="predicted"/>